<evidence type="ECO:0000256" key="1">
    <source>
        <dbReference type="ARBA" id="ARBA00001946"/>
    </source>
</evidence>
<evidence type="ECO:0000259" key="9">
    <source>
        <dbReference type="Pfam" id="PF02878"/>
    </source>
</evidence>
<dbReference type="InterPro" id="IPR005841">
    <property type="entry name" value="Alpha-D-phosphohexomutase_SF"/>
</dbReference>
<dbReference type="Pfam" id="PF02878">
    <property type="entry name" value="PGM_PMM_I"/>
    <property type="match status" value="1"/>
</dbReference>
<evidence type="ECO:0000256" key="7">
    <source>
        <dbReference type="RuleBase" id="RU004326"/>
    </source>
</evidence>
<dbReference type="Pfam" id="PF02880">
    <property type="entry name" value="PGM_PMM_III"/>
    <property type="match status" value="1"/>
</dbReference>
<dbReference type="SUPFAM" id="SSF53738">
    <property type="entry name" value="Phosphoglucomutase, first 3 domains"/>
    <property type="match status" value="3"/>
</dbReference>
<gene>
    <name evidence="12" type="ORF">DCMF_10800</name>
</gene>
<dbReference type="AlphaFoldDB" id="A0A3G1KRS9"/>
<keyword evidence="5 7" id="KW-0460">Magnesium</keyword>
<dbReference type="OrthoDB" id="9806956at2"/>
<dbReference type="CDD" id="cd03089">
    <property type="entry name" value="PMM_PGM"/>
    <property type="match status" value="1"/>
</dbReference>
<sequence length="457" mass="50958">MSGVKECIFRQYDIRGIFGEDFTEYDAELIGKAFGTFVKKKGETTVIVGQDNRKSSPVIFQHLVLGLLSTGVHVRNIGVVVSPIFYFATYHYGIKSGIMITASHNPAKYNGFKVQYGGRTLFGEELQELRQIIRQSDFARGRGTLGYHSPVSDYFSMIQDKVKLGAKKLKVVVDCGNGTAAYFAPEIVEALGCEVIPLYCDSDPEFPHHFPDPVRPENLHDLIQAVKENRADLGLGFDGDGDRLGVVDDQGNIIWGDMLMVLFWREILPKYPGTPGIVEVKCSDLLVQEIERLGGKPVFYKTGHSLIKAKMQELKAVFTGEMSGHLFFADEYFGFDDAIYAAARLLRILSQNDQSLSDLLSGIPKTFSTPELRIACTEEKKPYYVAQAKEYFRKKDLPMIEIDGVRVKFPGGWGLVRASNTGPELIVRCEADTPEKLEKIKGEIACSIFPLSLADQH</sequence>
<dbReference type="EMBL" id="CP017634">
    <property type="protein sequence ID" value="ATW25193.1"/>
    <property type="molecule type" value="Genomic_DNA"/>
</dbReference>
<comment type="cofactor">
    <cofactor evidence="1">
        <name>Mg(2+)</name>
        <dbReference type="ChEBI" id="CHEBI:18420"/>
    </cofactor>
</comment>
<proteinExistence type="inferred from homology"/>
<dbReference type="RefSeq" id="WP_148134447.1">
    <property type="nucleotide sequence ID" value="NZ_CP017634.1"/>
</dbReference>
<dbReference type="InterPro" id="IPR016066">
    <property type="entry name" value="A-D-PHexomutase_CS"/>
</dbReference>
<keyword evidence="13" id="KW-1185">Reference proteome</keyword>
<dbReference type="Pfam" id="PF02879">
    <property type="entry name" value="PGM_PMM_II"/>
    <property type="match status" value="1"/>
</dbReference>
<evidence type="ECO:0000259" key="10">
    <source>
        <dbReference type="Pfam" id="PF02879"/>
    </source>
</evidence>
<dbReference type="InterPro" id="IPR005844">
    <property type="entry name" value="A-D-PHexomutase_a/b/a-I"/>
</dbReference>
<dbReference type="PANTHER" id="PTHR43771:SF2">
    <property type="entry name" value="PHOSPHOMANNOMUTASE_PHOSPHOGLUCOMUTASE"/>
    <property type="match status" value="1"/>
</dbReference>
<dbReference type="InterPro" id="IPR005846">
    <property type="entry name" value="A-D-PHexomutase_a/b/a-III"/>
</dbReference>
<feature type="domain" description="Alpha-D-phosphohexomutase alpha/beta/alpha" evidence="10">
    <location>
        <begin position="153"/>
        <end position="251"/>
    </location>
</feature>
<dbReference type="PROSITE" id="PS00710">
    <property type="entry name" value="PGM_PMM"/>
    <property type="match status" value="1"/>
</dbReference>
<dbReference type="InterPro" id="IPR036900">
    <property type="entry name" value="A-D-PHexomutase_C_sf"/>
</dbReference>
<evidence type="ECO:0000259" key="11">
    <source>
        <dbReference type="Pfam" id="PF02880"/>
    </source>
</evidence>
<evidence type="ECO:0000259" key="8">
    <source>
        <dbReference type="Pfam" id="PF00408"/>
    </source>
</evidence>
<dbReference type="Gene3D" id="3.30.310.50">
    <property type="entry name" value="Alpha-D-phosphohexomutase, C-terminal domain"/>
    <property type="match status" value="1"/>
</dbReference>
<dbReference type="InterPro" id="IPR005843">
    <property type="entry name" value="A-D-PHexomutase_C"/>
</dbReference>
<keyword evidence="6" id="KW-0413">Isomerase</keyword>
<dbReference type="GO" id="GO:0000287">
    <property type="term" value="F:magnesium ion binding"/>
    <property type="evidence" value="ECO:0007669"/>
    <property type="project" value="InterPro"/>
</dbReference>
<protein>
    <submittedName>
        <fullName evidence="12">Phosphomannomutase</fullName>
    </submittedName>
</protein>
<evidence type="ECO:0000256" key="3">
    <source>
        <dbReference type="ARBA" id="ARBA00022553"/>
    </source>
</evidence>
<evidence type="ECO:0000313" key="12">
    <source>
        <dbReference type="EMBL" id="ATW25193.1"/>
    </source>
</evidence>
<dbReference type="InterPro" id="IPR005845">
    <property type="entry name" value="A-D-PHexomutase_a/b/a-II"/>
</dbReference>
<evidence type="ECO:0000256" key="6">
    <source>
        <dbReference type="ARBA" id="ARBA00023235"/>
    </source>
</evidence>
<name>A0A3G1KRS9_FORW1</name>
<dbReference type="PANTHER" id="PTHR43771">
    <property type="entry name" value="PHOSPHOMANNOMUTASE"/>
    <property type="match status" value="1"/>
</dbReference>
<keyword evidence="4 7" id="KW-0479">Metal-binding</keyword>
<feature type="domain" description="Alpha-D-phosphohexomutase alpha/beta/alpha" evidence="11">
    <location>
        <begin position="255"/>
        <end position="365"/>
    </location>
</feature>
<dbReference type="GO" id="GO:0016868">
    <property type="term" value="F:intramolecular phosphotransferase activity"/>
    <property type="evidence" value="ECO:0007669"/>
    <property type="project" value="InterPro"/>
</dbReference>
<reference evidence="12 13" key="1">
    <citation type="submission" date="2016-10" db="EMBL/GenBank/DDBJ databases">
        <title>Complete Genome Sequence of Peptococcaceae strain DCMF.</title>
        <authorList>
            <person name="Edwards R.J."/>
            <person name="Holland S.I."/>
            <person name="Deshpande N.P."/>
            <person name="Wong Y.K."/>
            <person name="Ertan H."/>
            <person name="Manefield M."/>
            <person name="Russell T.L."/>
            <person name="Lee M.J."/>
        </authorList>
    </citation>
    <scope>NUCLEOTIDE SEQUENCE [LARGE SCALE GENOMIC DNA]</scope>
    <source>
        <strain evidence="12 13">DCMF</strain>
    </source>
</reference>
<comment type="similarity">
    <text evidence="2 7">Belongs to the phosphohexose mutase family.</text>
</comment>
<evidence type="ECO:0000256" key="5">
    <source>
        <dbReference type="ARBA" id="ARBA00022842"/>
    </source>
</evidence>
<dbReference type="SUPFAM" id="SSF55957">
    <property type="entry name" value="Phosphoglucomutase, C-terminal domain"/>
    <property type="match status" value="1"/>
</dbReference>
<dbReference type="GO" id="GO:0005975">
    <property type="term" value="P:carbohydrate metabolic process"/>
    <property type="evidence" value="ECO:0007669"/>
    <property type="project" value="InterPro"/>
</dbReference>
<dbReference type="Gene3D" id="3.40.120.10">
    <property type="entry name" value="Alpha-D-Glucose-1,6-Bisphosphate, subunit A, domain 3"/>
    <property type="match status" value="3"/>
</dbReference>
<evidence type="ECO:0000313" key="13">
    <source>
        <dbReference type="Proteomes" id="UP000323521"/>
    </source>
</evidence>
<dbReference type="KEGG" id="fwa:DCMF_10800"/>
<evidence type="ECO:0000256" key="4">
    <source>
        <dbReference type="ARBA" id="ARBA00022723"/>
    </source>
</evidence>
<dbReference type="PRINTS" id="PR00509">
    <property type="entry name" value="PGMPMM"/>
</dbReference>
<feature type="domain" description="Alpha-D-phosphohexomutase C-terminal" evidence="8">
    <location>
        <begin position="371"/>
        <end position="445"/>
    </location>
</feature>
<keyword evidence="3" id="KW-0597">Phosphoprotein</keyword>
<evidence type="ECO:0000256" key="2">
    <source>
        <dbReference type="ARBA" id="ARBA00010231"/>
    </source>
</evidence>
<dbReference type="InterPro" id="IPR016055">
    <property type="entry name" value="A-D-PHexomutase_a/b/a-I/II/III"/>
</dbReference>
<accession>A0A3G1KRS9</accession>
<dbReference type="Pfam" id="PF00408">
    <property type="entry name" value="PGM_PMM_IV"/>
    <property type="match status" value="1"/>
</dbReference>
<organism evidence="12 13">
    <name type="scientific">Formimonas warabiya</name>
    <dbReference type="NCBI Taxonomy" id="1761012"/>
    <lineage>
        <taxon>Bacteria</taxon>
        <taxon>Bacillati</taxon>
        <taxon>Bacillota</taxon>
        <taxon>Clostridia</taxon>
        <taxon>Eubacteriales</taxon>
        <taxon>Peptococcaceae</taxon>
        <taxon>Candidatus Formimonas</taxon>
    </lineage>
</organism>
<feature type="domain" description="Alpha-D-phosphohexomutase alpha/beta/alpha" evidence="9">
    <location>
        <begin position="8"/>
        <end position="139"/>
    </location>
</feature>
<dbReference type="Proteomes" id="UP000323521">
    <property type="component" value="Chromosome"/>
</dbReference>